<keyword evidence="1" id="KW-0812">Transmembrane</keyword>
<feature type="transmembrane region" description="Helical" evidence="1">
    <location>
        <begin position="104"/>
        <end position="123"/>
    </location>
</feature>
<feature type="transmembrane region" description="Helical" evidence="1">
    <location>
        <begin position="66"/>
        <end position="84"/>
    </location>
</feature>
<evidence type="ECO:0000313" key="2">
    <source>
        <dbReference type="EMBL" id="HJG15775.1"/>
    </source>
</evidence>
<dbReference type="EMBL" id="DYVK01000062">
    <property type="protein sequence ID" value="HJG15775.1"/>
    <property type="molecule type" value="Genomic_DNA"/>
</dbReference>
<keyword evidence="1" id="KW-0472">Membrane</keyword>
<reference evidence="2" key="1">
    <citation type="journal article" date="2021" name="PeerJ">
        <title>Extensive microbial diversity within the chicken gut microbiome revealed by metagenomics and culture.</title>
        <authorList>
            <person name="Gilroy R."/>
            <person name="Ravi A."/>
            <person name="Getino M."/>
            <person name="Pursley I."/>
            <person name="Horton D.L."/>
            <person name="Alikhan N.F."/>
            <person name="Baker D."/>
            <person name="Gharbi K."/>
            <person name="Hall N."/>
            <person name="Watson M."/>
            <person name="Adriaenssens E.M."/>
            <person name="Foster-Nyarko E."/>
            <person name="Jarju S."/>
            <person name="Secka A."/>
            <person name="Antonio M."/>
            <person name="Oren A."/>
            <person name="Chaudhuri R.R."/>
            <person name="La Ragione R."/>
            <person name="Hildebrand F."/>
            <person name="Pallen M.J."/>
        </authorList>
    </citation>
    <scope>NUCLEOTIDE SEQUENCE</scope>
    <source>
        <strain evidence="2">CHK189-29639</strain>
    </source>
</reference>
<evidence type="ECO:0000256" key="1">
    <source>
        <dbReference type="SAM" id="Phobius"/>
    </source>
</evidence>
<comment type="caution">
    <text evidence="2">The sequence shown here is derived from an EMBL/GenBank/DDBJ whole genome shotgun (WGS) entry which is preliminary data.</text>
</comment>
<feature type="transmembrane region" description="Helical" evidence="1">
    <location>
        <begin position="40"/>
        <end position="60"/>
    </location>
</feature>
<keyword evidence="1" id="KW-1133">Transmembrane helix</keyword>
<dbReference type="AlphaFoldDB" id="A0A921ICT4"/>
<dbReference type="InterPro" id="IPR024515">
    <property type="entry name" value="DUF3397"/>
</dbReference>
<dbReference type="Proteomes" id="UP000759256">
    <property type="component" value="Unassembled WGS sequence"/>
</dbReference>
<name>A0A921ICT4_9LACO</name>
<reference evidence="2" key="2">
    <citation type="submission" date="2021-09" db="EMBL/GenBank/DDBJ databases">
        <authorList>
            <person name="Gilroy R."/>
        </authorList>
    </citation>
    <scope>NUCLEOTIDE SEQUENCE</scope>
    <source>
        <strain evidence="2">CHK189-29639</strain>
    </source>
</reference>
<organism evidence="2 3">
    <name type="scientific">Ligilactobacillus salivarius</name>
    <dbReference type="NCBI Taxonomy" id="1624"/>
    <lineage>
        <taxon>Bacteria</taxon>
        <taxon>Bacillati</taxon>
        <taxon>Bacillota</taxon>
        <taxon>Bacilli</taxon>
        <taxon>Lactobacillales</taxon>
        <taxon>Lactobacillaceae</taxon>
        <taxon>Ligilactobacillus</taxon>
    </lineage>
</organism>
<feature type="transmembrane region" description="Helical" evidence="1">
    <location>
        <begin position="6"/>
        <end position="25"/>
    </location>
</feature>
<dbReference type="RefSeq" id="WP_223687531.1">
    <property type="nucleotide sequence ID" value="NZ_CANCWW010000023.1"/>
</dbReference>
<accession>A0A921ICT4</accession>
<proteinExistence type="predicted"/>
<protein>
    <submittedName>
        <fullName evidence="2">DUF3397 domain-containing protein</fullName>
    </submittedName>
</protein>
<dbReference type="Pfam" id="PF11877">
    <property type="entry name" value="DUF3397"/>
    <property type="match status" value="1"/>
</dbReference>
<gene>
    <name evidence="2" type="ORF">K8V06_06535</name>
</gene>
<sequence length="124" mass="14629">MEIVLRSWIVQLCIVVFLWIVLTMFKNRFKNIWPRRLKKLDVLCIFLIIAIHFTSIELIGISLFPYLVFVMSVVGLIMIFAGAYRSGDIVYGVFWTRFIRILDLVTLFTYFIVLIMTIFKAILL</sequence>
<evidence type="ECO:0000313" key="3">
    <source>
        <dbReference type="Proteomes" id="UP000759256"/>
    </source>
</evidence>